<evidence type="ECO:0000256" key="5">
    <source>
        <dbReference type="ARBA" id="ARBA00022759"/>
    </source>
</evidence>
<dbReference type="Proteomes" id="UP000003303">
    <property type="component" value="Unassembled WGS sequence"/>
</dbReference>
<dbReference type="Gene3D" id="3.60.15.10">
    <property type="entry name" value="Ribonuclease Z/Hydroxyacylglutathione hydrolase-like"/>
    <property type="match status" value="1"/>
</dbReference>
<feature type="active site" description="Proton acceptor" evidence="8">
    <location>
        <position position="64"/>
    </location>
</feature>
<comment type="cofactor">
    <cofactor evidence="8">
        <name>Zn(2+)</name>
        <dbReference type="ChEBI" id="CHEBI:29105"/>
    </cofactor>
    <text evidence="8">Binds 2 Zn(2+) ions.</text>
</comment>
<keyword evidence="10" id="KW-1185">Reference proteome</keyword>
<gene>
    <name evidence="8" type="primary">rnz</name>
    <name evidence="9" type="ORF">PORUE0001_1602</name>
</gene>
<dbReference type="HAMAP" id="MF_01818">
    <property type="entry name" value="RNase_Z_BN"/>
    <property type="match status" value="1"/>
</dbReference>
<sequence length="303" mass="33554">MQVKILGCGSARPTRHHLPSAQVLTVAGHHYLIDAGEGVQHSLIMAGYKMTQLEALFISHAHGDHCFGLPGLLTSMAHVGRTKPLTIVTTAEVADFIRYIEAHHVEESSYALSVTIAPSDEVSPSIYTDEWITVDTLPLRHRTSAVGFLCREHCMPRRIDPVATNFYQIPYSAMPALQMGLDYVPQGGGRIIPNRELTKPGRPPRSYAYLSDTLPAWHLVEQIRGVNLLYHESTYSEEFLDRAETYGHSTARQAAEVAKAAEVGQLLLGHYSGRYDDVSVLLKEAQEVFPNSFAAQEGDLYEV</sequence>
<evidence type="ECO:0000256" key="8">
    <source>
        <dbReference type="HAMAP-Rule" id="MF_01818"/>
    </source>
</evidence>
<feature type="binding site" evidence="8">
    <location>
        <position position="212"/>
    </location>
    <ligand>
        <name>Zn(2+)</name>
        <dbReference type="ChEBI" id="CHEBI:29105"/>
        <label>1</label>
        <note>catalytic</note>
    </ligand>
</feature>
<comment type="caution">
    <text evidence="9">The sequence shown here is derived from an EMBL/GenBank/DDBJ whole genome shotgun (WGS) entry which is preliminary data.</text>
</comment>
<evidence type="ECO:0000256" key="1">
    <source>
        <dbReference type="ARBA" id="ARBA00011738"/>
    </source>
</evidence>
<reference evidence="9 10" key="1">
    <citation type="submission" date="2009-04" db="EMBL/GenBank/DDBJ databases">
        <authorList>
            <person name="Sebastian Y."/>
            <person name="Madupu R."/>
            <person name="Durkin A.S."/>
            <person name="Torralba M."/>
            <person name="Methe B."/>
            <person name="Sutton G.G."/>
            <person name="Strausberg R.L."/>
            <person name="Nelson K.E."/>
        </authorList>
    </citation>
    <scope>NUCLEOTIDE SEQUENCE [LARGE SCALE GENOMIC DNA]</scope>
    <source>
        <strain evidence="9 10">60-3</strain>
    </source>
</reference>
<comment type="subunit">
    <text evidence="1 8">Homodimer.</text>
</comment>
<dbReference type="AlphaFoldDB" id="C2M9X2"/>
<dbReference type="NCBIfam" id="NF000801">
    <property type="entry name" value="PRK00055.1-3"/>
    <property type="match status" value="1"/>
</dbReference>
<dbReference type="eggNOG" id="COG1234">
    <property type="taxonomic scope" value="Bacteria"/>
</dbReference>
<protein>
    <recommendedName>
        <fullName evidence="8">Ribonuclease Z</fullName>
        <shortName evidence="8">RNase Z</shortName>
        <ecNumber evidence="8">3.1.26.11</ecNumber>
    </recommendedName>
    <alternativeName>
        <fullName evidence="8">tRNA 3 endonuclease</fullName>
    </alternativeName>
    <alternativeName>
        <fullName evidence="8">tRNase Z</fullName>
    </alternativeName>
</protein>
<dbReference type="InterPro" id="IPR013471">
    <property type="entry name" value="RNase_Z/BN"/>
</dbReference>
<dbReference type="Pfam" id="PF23023">
    <property type="entry name" value="Anti-Pycsar_Apyc1"/>
    <property type="match status" value="1"/>
</dbReference>
<keyword evidence="4 8" id="KW-0479">Metal-binding</keyword>
<feature type="binding site" evidence="8">
    <location>
        <position position="212"/>
    </location>
    <ligand>
        <name>Zn(2+)</name>
        <dbReference type="ChEBI" id="CHEBI:29105"/>
        <label>2</label>
        <note>catalytic</note>
    </ligand>
</feature>
<keyword evidence="3 8" id="KW-0540">Nuclease</keyword>
<dbReference type="RefSeq" id="WP_007364712.1">
    <property type="nucleotide sequence ID" value="NZ_ACLR01000059.1"/>
</dbReference>
<evidence type="ECO:0000256" key="7">
    <source>
        <dbReference type="ARBA" id="ARBA00022833"/>
    </source>
</evidence>
<organism evidence="9 10">
    <name type="scientific">Porphyromonas uenonis 60-3</name>
    <dbReference type="NCBI Taxonomy" id="596327"/>
    <lineage>
        <taxon>Bacteria</taxon>
        <taxon>Pseudomonadati</taxon>
        <taxon>Bacteroidota</taxon>
        <taxon>Bacteroidia</taxon>
        <taxon>Bacteroidales</taxon>
        <taxon>Porphyromonadaceae</taxon>
        <taxon>Porphyromonas</taxon>
    </lineage>
</organism>
<evidence type="ECO:0000256" key="2">
    <source>
        <dbReference type="ARBA" id="ARBA00022694"/>
    </source>
</evidence>
<evidence type="ECO:0000256" key="6">
    <source>
        <dbReference type="ARBA" id="ARBA00022801"/>
    </source>
</evidence>
<dbReference type="GO" id="GO:0042781">
    <property type="term" value="F:3'-tRNA processing endoribonuclease activity"/>
    <property type="evidence" value="ECO:0007669"/>
    <property type="project" value="UniProtKB-UniRule"/>
</dbReference>
<dbReference type="CDD" id="cd07717">
    <property type="entry name" value="RNaseZ_ZiPD-like_MBL-fold"/>
    <property type="match status" value="1"/>
</dbReference>
<dbReference type="EMBL" id="ACLR01000059">
    <property type="protein sequence ID" value="EEK17426.1"/>
    <property type="molecule type" value="Genomic_DNA"/>
</dbReference>
<comment type="similarity">
    <text evidence="8">Belongs to the RNase Z family.</text>
</comment>
<feature type="binding site" evidence="8">
    <location>
        <position position="64"/>
    </location>
    <ligand>
        <name>Zn(2+)</name>
        <dbReference type="ChEBI" id="CHEBI:29105"/>
        <label>2</label>
        <note>catalytic</note>
    </ligand>
</feature>
<comment type="function">
    <text evidence="8">Zinc phosphodiesterase, which displays some tRNA 3'-processing endonuclease activity. Probably involved in tRNA maturation, by removing a 3'-trailer from precursor tRNA.</text>
</comment>
<dbReference type="PANTHER" id="PTHR46018:SF2">
    <property type="entry name" value="ZINC PHOSPHODIESTERASE ELAC PROTEIN 1"/>
    <property type="match status" value="1"/>
</dbReference>
<accession>C2M9X2</accession>
<proteinExistence type="inferred from homology"/>
<keyword evidence="6 8" id="KW-0378">Hydrolase</keyword>
<keyword evidence="7 8" id="KW-0862">Zinc</keyword>
<evidence type="ECO:0000256" key="4">
    <source>
        <dbReference type="ARBA" id="ARBA00022723"/>
    </source>
</evidence>
<feature type="binding site" evidence="8">
    <location>
        <position position="60"/>
    </location>
    <ligand>
        <name>Zn(2+)</name>
        <dbReference type="ChEBI" id="CHEBI:29105"/>
        <label>1</label>
        <note>catalytic</note>
    </ligand>
</feature>
<dbReference type="STRING" id="596327.PORUE0001_1602"/>
<evidence type="ECO:0000313" key="10">
    <source>
        <dbReference type="Proteomes" id="UP000003303"/>
    </source>
</evidence>
<evidence type="ECO:0000256" key="3">
    <source>
        <dbReference type="ARBA" id="ARBA00022722"/>
    </source>
</evidence>
<dbReference type="InterPro" id="IPR036866">
    <property type="entry name" value="RibonucZ/Hydroxyglut_hydro"/>
</dbReference>
<feature type="binding site" evidence="8">
    <location>
        <position position="65"/>
    </location>
    <ligand>
        <name>Zn(2+)</name>
        <dbReference type="ChEBI" id="CHEBI:29105"/>
        <label>2</label>
        <note>catalytic</note>
    </ligand>
</feature>
<keyword evidence="5 8" id="KW-0255">Endonuclease</keyword>
<name>C2M9X2_9PORP</name>
<dbReference type="PANTHER" id="PTHR46018">
    <property type="entry name" value="ZINC PHOSPHODIESTERASE ELAC PROTEIN 1"/>
    <property type="match status" value="1"/>
</dbReference>
<keyword evidence="2 8" id="KW-0819">tRNA processing</keyword>
<dbReference type="GO" id="GO:0008270">
    <property type="term" value="F:zinc ion binding"/>
    <property type="evidence" value="ECO:0007669"/>
    <property type="project" value="UniProtKB-UniRule"/>
</dbReference>
<evidence type="ECO:0000313" key="9">
    <source>
        <dbReference type="EMBL" id="EEK17426.1"/>
    </source>
</evidence>
<feature type="binding site" evidence="8">
    <location>
        <position position="141"/>
    </location>
    <ligand>
        <name>Zn(2+)</name>
        <dbReference type="ChEBI" id="CHEBI:29105"/>
        <label>1</label>
        <note>catalytic</note>
    </ligand>
</feature>
<feature type="binding site" evidence="8">
    <location>
        <position position="270"/>
    </location>
    <ligand>
        <name>Zn(2+)</name>
        <dbReference type="ChEBI" id="CHEBI:29105"/>
        <label>2</label>
        <note>catalytic</note>
    </ligand>
</feature>
<comment type="catalytic activity">
    <reaction evidence="8">
        <text>Endonucleolytic cleavage of RNA, removing extra 3' nucleotides from tRNA precursor, generating 3' termini of tRNAs. A 3'-hydroxy group is left at the tRNA terminus and a 5'-phosphoryl group is left at the trailer molecule.</text>
        <dbReference type="EC" id="3.1.26.11"/>
    </reaction>
</comment>
<dbReference type="EC" id="3.1.26.11" evidence="8"/>
<dbReference type="OrthoDB" id="9800940at2"/>
<feature type="binding site" evidence="8">
    <location>
        <position position="62"/>
    </location>
    <ligand>
        <name>Zn(2+)</name>
        <dbReference type="ChEBI" id="CHEBI:29105"/>
        <label>1</label>
        <note>catalytic</note>
    </ligand>
</feature>
<dbReference type="SUPFAM" id="SSF56281">
    <property type="entry name" value="Metallo-hydrolase/oxidoreductase"/>
    <property type="match status" value="1"/>
</dbReference>